<keyword evidence="2" id="KW-0378">Hydrolase</keyword>
<evidence type="ECO:0000256" key="2">
    <source>
        <dbReference type="ARBA" id="ARBA00022801"/>
    </source>
</evidence>
<dbReference type="InterPro" id="IPR011709">
    <property type="entry name" value="DEAD-box_helicase_OB_fold"/>
</dbReference>
<dbReference type="AlphaFoldDB" id="A0A448MZM3"/>
<evidence type="ECO:0000256" key="3">
    <source>
        <dbReference type="ARBA" id="ARBA00022806"/>
    </source>
</evidence>
<dbReference type="Gene3D" id="3.40.50.300">
    <property type="entry name" value="P-loop containing nucleotide triphosphate hydrolases"/>
    <property type="match status" value="2"/>
</dbReference>
<dbReference type="GO" id="GO:0005524">
    <property type="term" value="F:ATP binding"/>
    <property type="evidence" value="ECO:0007669"/>
    <property type="project" value="UniProtKB-KW"/>
</dbReference>
<dbReference type="EMBL" id="LR134406">
    <property type="protein sequence ID" value="VEH70591.1"/>
    <property type="molecule type" value="Genomic_DNA"/>
</dbReference>
<reference evidence="8 9" key="1">
    <citation type="submission" date="2018-12" db="EMBL/GenBank/DDBJ databases">
        <authorList>
            <consortium name="Pathogen Informatics"/>
        </authorList>
    </citation>
    <scope>NUCLEOTIDE SEQUENCE [LARGE SCALE GENOMIC DNA]</scope>
    <source>
        <strain evidence="8 9">NCTC12967</strain>
    </source>
</reference>
<evidence type="ECO:0000256" key="4">
    <source>
        <dbReference type="ARBA" id="ARBA00022840"/>
    </source>
</evidence>
<evidence type="ECO:0000256" key="1">
    <source>
        <dbReference type="ARBA" id="ARBA00022741"/>
    </source>
</evidence>
<dbReference type="PROSITE" id="PS51194">
    <property type="entry name" value="HELICASE_CTER"/>
    <property type="match status" value="1"/>
</dbReference>
<proteinExistence type="predicted"/>
<dbReference type="NCBIfam" id="TIGR01967">
    <property type="entry name" value="DEAH_box_HrpA"/>
    <property type="match status" value="1"/>
</dbReference>
<dbReference type="Pfam" id="PF00271">
    <property type="entry name" value="Helicase_C"/>
    <property type="match status" value="1"/>
</dbReference>
<feature type="domain" description="Helicase ATP-binding" evidence="6">
    <location>
        <begin position="23"/>
        <end position="183"/>
    </location>
</feature>
<dbReference type="SMART" id="SM00487">
    <property type="entry name" value="DEXDc"/>
    <property type="match status" value="1"/>
</dbReference>
<evidence type="ECO:0000259" key="7">
    <source>
        <dbReference type="PROSITE" id="PS51194"/>
    </source>
</evidence>
<dbReference type="SMART" id="SM00382">
    <property type="entry name" value="AAA"/>
    <property type="match status" value="1"/>
</dbReference>
<feature type="domain" description="Helicase C-terminal" evidence="7">
    <location>
        <begin position="209"/>
        <end position="373"/>
    </location>
</feature>
<dbReference type="InterPro" id="IPR027417">
    <property type="entry name" value="P-loop_NTPase"/>
</dbReference>
<evidence type="ECO:0000259" key="6">
    <source>
        <dbReference type="PROSITE" id="PS51192"/>
    </source>
</evidence>
<gene>
    <name evidence="8" type="ORF">NCTC12967_01893</name>
</gene>
<feature type="compositionally biased region" description="Basic and acidic residues" evidence="5">
    <location>
        <begin position="460"/>
        <end position="475"/>
    </location>
</feature>
<dbReference type="GeneID" id="64407347"/>
<dbReference type="InterPro" id="IPR010222">
    <property type="entry name" value="RNA_helicase_HrpA"/>
</dbReference>
<keyword evidence="1" id="KW-0547">Nucleotide-binding</keyword>
<dbReference type="Pfam" id="PF07717">
    <property type="entry name" value="OB_NTP_bind"/>
    <property type="match status" value="1"/>
</dbReference>
<dbReference type="FunFam" id="1.20.120.1080:FF:000005">
    <property type="entry name" value="ATP-dependent helicase HrpA"/>
    <property type="match status" value="1"/>
</dbReference>
<dbReference type="SMART" id="SM00847">
    <property type="entry name" value="HA2"/>
    <property type="match status" value="1"/>
</dbReference>
<keyword evidence="9" id="KW-1185">Reference proteome</keyword>
<dbReference type="RefSeq" id="WP_061786811.1">
    <property type="nucleotide sequence ID" value="NZ_LR134406.1"/>
</dbReference>
<dbReference type="InterPro" id="IPR011545">
    <property type="entry name" value="DEAD/DEAH_box_helicase_dom"/>
</dbReference>
<dbReference type="PANTHER" id="PTHR18934">
    <property type="entry name" value="ATP-DEPENDENT RNA HELICASE"/>
    <property type="match status" value="1"/>
</dbReference>
<dbReference type="SUPFAM" id="SSF52540">
    <property type="entry name" value="P-loop containing nucleoside triphosphate hydrolases"/>
    <property type="match status" value="1"/>
</dbReference>
<dbReference type="GO" id="GO:0003724">
    <property type="term" value="F:RNA helicase activity"/>
    <property type="evidence" value="ECO:0007669"/>
    <property type="project" value="InterPro"/>
</dbReference>
<dbReference type="Proteomes" id="UP000273044">
    <property type="component" value="Chromosome"/>
</dbReference>
<accession>A0A448MZM3</accession>
<dbReference type="SMART" id="SM00490">
    <property type="entry name" value="HELICc"/>
    <property type="match status" value="1"/>
</dbReference>
<name>A0A448MZM3_9ACTN</name>
<dbReference type="GO" id="GO:0003723">
    <property type="term" value="F:RNA binding"/>
    <property type="evidence" value="ECO:0007669"/>
    <property type="project" value="TreeGrafter"/>
</dbReference>
<dbReference type="InterPro" id="IPR024590">
    <property type="entry name" value="HrpA_C"/>
</dbReference>
<evidence type="ECO:0000313" key="9">
    <source>
        <dbReference type="Proteomes" id="UP000273044"/>
    </source>
</evidence>
<dbReference type="Pfam" id="PF00270">
    <property type="entry name" value="DEAD"/>
    <property type="match status" value="1"/>
</dbReference>
<organism evidence="8 9">
    <name type="scientific">Arachnia propionica</name>
    <dbReference type="NCBI Taxonomy" id="1750"/>
    <lineage>
        <taxon>Bacteria</taxon>
        <taxon>Bacillati</taxon>
        <taxon>Actinomycetota</taxon>
        <taxon>Actinomycetes</taxon>
        <taxon>Propionibacteriales</taxon>
        <taxon>Propionibacteriaceae</taxon>
        <taxon>Arachnia</taxon>
    </lineage>
</organism>
<keyword evidence="4" id="KW-0067">ATP-binding</keyword>
<dbReference type="InterPro" id="IPR003593">
    <property type="entry name" value="AAA+_ATPase"/>
</dbReference>
<evidence type="ECO:0000256" key="5">
    <source>
        <dbReference type="SAM" id="MobiDB-lite"/>
    </source>
</evidence>
<dbReference type="Gene3D" id="1.20.120.1080">
    <property type="match status" value="1"/>
</dbReference>
<dbReference type="PANTHER" id="PTHR18934:SF99">
    <property type="entry name" value="ATP-DEPENDENT RNA HELICASE DHX37-RELATED"/>
    <property type="match status" value="1"/>
</dbReference>
<dbReference type="InterPro" id="IPR007502">
    <property type="entry name" value="Helicase-assoc_dom"/>
</dbReference>
<dbReference type="InterPro" id="IPR014001">
    <property type="entry name" value="Helicase_ATP-bd"/>
</dbReference>
<dbReference type="Pfam" id="PF11898">
    <property type="entry name" value="DUF3418"/>
    <property type="match status" value="1"/>
</dbReference>
<protein>
    <submittedName>
        <fullName evidence="8">ATP-dependent RNA helicase HrpA</fullName>
    </submittedName>
</protein>
<dbReference type="InterPro" id="IPR001650">
    <property type="entry name" value="Helicase_C-like"/>
</dbReference>
<feature type="region of interest" description="Disordered" evidence="5">
    <location>
        <begin position="460"/>
        <end position="510"/>
    </location>
</feature>
<keyword evidence="3 8" id="KW-0347">Helicase</keyword>
<dbReference type="PROSITE" id="PS51192">
    <property type="entry name" value="HELICASE_ATP_BIND_1"/>
    <property type="match status" value="1"/>
</dbReference>
<evidence type="ECO:0000313" key="8">
    <source>
        <dbReference type="EMBL" id="VEH70591.1"/>
    </source>
</evidence>
<dbReference type="GO" id="GO:0016787">
    <property type="term" value="F:hydrolase activity"/>
    <property type="evidence" value="ECO:0007669"/>
    <property type="project" value="UniProtKB-KW"/>
</dbReference>
<sequence>MNPQPRLAFDPALPISAEAPRIAALIRDHQVVVVAGETGSGKTTQLPKICLLAGRERIAHTQPRRIAARTVAHRIAEECGTQLGEFVGYQVRFTRRVSRATRIKVMTDGVLLSELAHDRALERYDTIIIDEAHERSLNIDFLLGYLKQLLERRPELKVIVTSATIDTARFAAHFDDAPIVEVSGRTYPVEIRYRPVGEDDDEVDAVAAAVGDLAATTSSGDVLVFLSGEREIRDAADAVGALKLPGWETVPLYARLAAADQQKVFQAHPGRRVVLATNVAETSITVPGIRFVIDAGTARISRYSARTKVQRLPIEPVSRASANQRAGRCGRLGPGVAIRLYSEEDFNSRPEFTEPEILRTNLATVILQMAQAGLGEIESFPFVEAPVASQISDGLRVLQELGAIKPRRRHERVRLTRTGRLLARMPVDPRLGRMLIEGARRGALRQVQVIVAGLTVPDVRERPSEHQQAADELHRRFTQPPAGETDSPADGEPRRHTVHTGTRPVKQGRGSLAGGDFEALLNVWEYLRRRRRELSGSAFRRLCRAEFLHFVRFREWEDLVSQLREVCRELDLPGEGDAAMDVVLDCLLTGLLSNIGLALPPPPKVQGRRRPLTEYQGARGARFAIAPGSACSRSTPPLVVAYELVETSRLWARTVGPVTAAQIERAAGDLVTRTLSEPTFSPRSATVTASETVTLFGVPIISGRRTNYATNHPEQAREIFIRTGLVEQEWETRNPVVMANRFAYDEAERLTDRMRRPELLISDQALHDFYAARLPAEVVSGATFDKYVKSLGDDSALRLTPADCMTDPGALSVADFPDRWQVSGLELPVSYVYDPGAGHDGVTIEVRLEQLGVLEPEPFTWQVPGLREDLATALIRSLPKRIRTSFVPAPDFARRAVAWLRERGTGDETAFPEALGRALTALTGERVASGDWRPEAVDSHLRPTFVVVEGRKEVGRGEDLVALKTRLSAKVASRLTRSAGRIATTGRTDWDFGKLPLTQRLGGGVVGHPCLVDEGGSVGVQVVDSAVKAERLHAAGVRRLLTLVNPSPIRWVVSHLGNPEKLALGASRYGSVPELLEDAWLKASDRLLRVATDPVRVRDGQEFQRVAEVVRADCPAATAAVVGTAARALAAQAVVERRLAALPEDDEVRADITEQLANLTFKRFISATPDPWFDRIPVWIEACGTRLVTRGRNPARDERNRSEIMELEARYGQLCEAQPSGPLPADVEEIAFLLEEFRVSLFAQGTRTLVPVSAKRISQAMGRIGR</sequence>
<dbReference type="CDD" id="cd18791">
    <property type="entry name" value="SF2_C_RHA"/>
    <property type="match status" value="1"/>
</dbReference>
<dbReference type="Pfam" id="PF21010">
    <property type="entry name" value="HA2_C"/>
    <property type="match status" value="1"/>
</dbReference>